<dbReference type="SUPFAM" id="SSF52518">
    <property type="entry name" value="Thiamin diphosphate-binding fold (THDP-binding)"/>
    <property type="match status" value="1"/>
</dbReference>
<dbReference type="PANTHER" id="PTHR42916:SF1">
    <property type="entry name" value="PROTEIN PHYLLO, CHLOROPLASTIC"/>
    <property type="match status" value="1"/>
</dbReference>
<dbReference type="InterPro" id="IPR029061">
    <property type="entry name" value="THDP-binding"/>
</dbReference>
<accession>A0A382GP13</accession>
<dbReference type="Gene3D" id="3.40.50.970">
    <property type="match status" value="1"/>
</dbReference>
<dbReference type="SUPFAM" id="SSF52467">
    <property type="entry name" value="DHS-like NAD/FAD-binding domain"/>
    <property type="match status" value="1"/>
</dbReference>
<dbReference type="PANTHER" id="PTHR42916">
    <property type="entry name" value="2-SUCCINYL-5-ENOLPYRUVYL-6-HYDROXY-3-CYCLOHEXENE-1-CARBOXYLATE SYNTHASE"/>
    <property type="match status" value="1"/>
</dbReference>
<name>A0A382GP13_9ZZZZ</name>
<dbReference type="InterPro" id="IPR029035">
    <property type="entry name" value="DHS-like_NAD/FAD-binding_dom"/>
</dbReference>
<protein>
    <submittedName>
        <fullName evidence="1">Uncharacterized protein</fullName>
    </submittedName>
</protein>
<organism evidence="1">
    <name type="scientific">marine metagenome</name>
    <dbReference type="NCBI Taxonomy" id="408172"/>
    <lineage>
        <taxon>unclassified sequences</taxon>
        <taxon>metagenomes</taxon>
        <taxon>ecological metagenomes</taxon>
    </lineage>
</organism>
<dbReference type="EMBL" id="UINC01056472">
    <property type="protein sequence ID" value="SVB76544.1"/>
    <property type="molecule type" value="Genomic_DNA"/>
</dbReference>
<reference evidence="1" key="1">
    <citation type="submission" date="2018-05" db="EMBL/GenBank/DDBJ databases">
        <authorList>
            <person name="Lanie J.A."/>
            <person name="Ng W.-L."/>
            <person name="Kazmierczak K.M."/>
            <person name="Andrzejewski T.M."/>
            <person name="Davidsen T.M."/>
            <person name="Wayne K.J."/>
            <person name="Tettelin H."/>
            <person name="Glass J.I."/>
            <person name="Rusch D."/>
            <person name="Podicherti R."/>
            <person name="Tsui H.-C.T."/>
            <person name="Winkler M.E."/>
        </authorList>
    </citation>
    <scope>NUCLEOTIDE SEQUENCE</scope>
</reference>
<feature type="non-terminal residue" evidence="1">
    <location>
        <position position="214"/>
    </location>
</feature>
<dbReference type="Gene3D" id="3.40.50.1220">
    <property type="entry name" value="TPP-binding domain"/>
    <property type="match status" value="1"/>
</dbReference>
<dbReference type="AlphaFoldDB" id="A0A382GP13"/>
<evidence type="ECO:0000313" key="1">
    <source>
        <dbReference type="EMBL" id="SVB76544.1"/>
    </source>
</evidence>
<sequence>MSRIPLIILSADRPDFLVGSGANQTINQQNLYGNHIRYFADVGLPIEKLDALKKNLVMAFQNAVGYALKFPPGPVHLNFPFDEPLLPEKLDKTDLSAFVFNSNPEIKLNFQIPILQKANRPLIIAGPMEGNPHQKEMIKFGEKINAPILADPLSQLRYGFNSKLIFSHYDIFCRYTKLQPDLIIRFGRKPTSKILCQLLKKWRNITILIDAWQK</sequence>
<gene>
    <name evidence="1" type="ORF">METZ01_LOCUS229398</name>
</gene>
<proteinExistence type="predicted"/>